<proteinExistence type="predicted"/>
<evidence type="ECO:0000313" key="3">
    <source>
        <dbReference type="Proteomes" id="UP000777438"/>
    </source>
</evidence>
<sequence>MESLIPNCPPLNDPGIENLSPRAQTPSLETNHDDIPKPIRDFIEHIQIHGNFSKTHEKHLKNNIELMGKDVPPNLANASISRYKTTKNFLNKAYNDFGADACIAFCSSYSMTGLLDLKSSPDWDDRSFGAWWNQLQLPVTFVTRSSQVQQKHPKIFQNNQTQKRFSEVTDLPESKRAPGSGGTHSMGHDYEKHGQVQGVETDGSYWRGETNDGPGIASVYEIDPRLAMLALADCVDPNPKLFFPNSTLRPFITFYLRDVTALRVAQEGGKLIASDSTVPGQSGGLPE</sequence>
<evidence type="ECO:0000313" key="2">
    <source>
        <dbReference type="EMBL" id="KAH6876850.1"/>
    </source>
</evidence>
<feature type="compositionally biased region" description="Basic and acidic residues" evidence="1">
    <location>
        <begin position="164"/>
        <end position="176"/>
    </location>
</feature>
<protein>
    <submittedName>
        <fullName evidence="2">Uncharacterized protein</fullName>
    </submittedName>
</protein>
<keyword evidence="3" id="KW-1185">Reference proteome</keyword>
<comment type="caution">
    <text evidence="2">The sequence shown here is derived from an EMBL/GenBank/DDBJ whole genome shotgun (WGS) entry which is preliminary data.</text>
</comment>
<gene>
    <name evidence="2" type="ORF">B0T10DRAFT_497408</name>
</gene>
<dbReference type="OrthoDB" id="5114460at2759"/>
<accession>A0A9P9AGN3</accession>
<dbReference type="Proteomes" id="UP000777438">
    <property type="component" value="Unassembled WGS sequence"/>
</dbReference>
<dbReference type="AlphaFoldDB" id="A0A9P9AGN3"/>
<dbReference type="EMBL" id="JAGPYM010000032">
    <property type="protein sequence ID" value="KAH6876850.1"/>
    <property type="molecule type" value="Genomic_DNA"/>
</dbReference>
<feature type="region of interest" description="Disordered" evidence="1">
    <location>
        <begin position="1"/>
        <end position="34"/>
    </location>
</feature>
<name>A0A9P9AGN3_9HYPO</name>
<organism evidence="2 3">
    <name type="scientific">Thelonectria olida</name>
    <dbReference type="NCBI Taxonomy" id="1576542"/>
    <lineage>
        <taxon>Eukaryota</taxon>
        <taxon>Fungi</taxon>
        <taxon>Dikarya</taxon>
        <taxon>Ascomycota</taxon>
        <taxon>Pezizomycotina</taxon>
        <taxon>Sordariomycetes</taxon>
        <taxon>Hypocreomycetidae</taxon>
        <taxon>Hypocreales</taxon>
        <taxon>Nectriaceae</taxon>
        <taxon>Thelonectria</taxon>
    </lineage>
</organism>
<evidence type="ECO:0000256" key="1">
    <source>
        <dbReference type="SAM" id="MobiDB-lite"/>
    </source>
</evidence>
<reference evidence="2 3" key="1">
    <citation type="journal article" date="2021" name="Nat. Commun.">
        <title>Genetic determinants of endophytism in the Arabidopsis root mycobiome.</title>
        <authorList>
            <person name="Mesny F."/>
            <person name="Miyauchi S."/>
            <person name="Thiergart T."/>
            <person name="Pickel B."/>
            <person name="Atanasova L."/>
            <person name="Karlsson M."/>
            <person name="Huettel B."/>
            <person name="Barry K.W."/>
            <person name="Haridas S."/>
            <person name="Chen C."/>
            <person name="Bauer D."/>
            <person name="Andreopoulos W."/>
            <person name="Pangilinan J."/>
            <person name="LaButti K."/>
            <person name="Riley R."/>
            <person name="Lipzen A."/>
            <person name="Clum A."/>
            <person name="Drula E."/>
            <person name="Henrissat B."/>
            <person name="Kohler A."/>
            <person name="Grigoriev I.V."/>
            <person name="Martin F.M."/>
            <person name="Hacquard S."/>
        </authorList>
    </citation>
    <scope>NUCLEOTIDE SEQUENCE [LARGE SCALE GENOMIC DNA]</scope>
    <source>
        <strain evidence="2 3">MPI-CAGE-CH-0241</strain>
    </source>
</reference>
<feature type="region of interest" description="Disordered" evidence="1">
    <location>
        <begin position="160"/>
        <end position="190"/>
    </location>
</feature>